<evidence type="ECO:0000313" key="36">
    <source>
        <dbReference type="EMBL" id="KAG2457640.1"/>
    </source>
</evidence>
<dbReference type="PROSITE" id="PS51471">
    <property type="entry name" value="FE2OG_OXY"/>
    <property type="match status" value="1"/>
</dbReference>
<comment type="catalytic activity">
    <reaction evidence="17">
        <text>a methylated nucleobase within DNA + 2-oxoglutarate + O2 = a nucleobase within DNA + formaldehyde + succinate + CO2</text>
        <dbReference type="Rhea" id="RHEA:30299"/>
        <dbReference type="Rhea" id="RHEA-COMP:12192"/>
        <dbReference type="Rhea" id="RHEA-COMP:12193"/>
        <dbReference type="ChEBI" id="CHEBI:15379"/>
        <dbReference type="ChEBI" id="CHEBI:16526"/>
        <dbReference type="ChEBI" id="CHEBI:16810"/>
        <dbReference type="ChEBI" id="CHEBI:16842"/>
        <dbReference type="ChEBI" id="CHEBI:30031"/>
        <dbReference type="ChEBI" id="CHEBI:32875"/>
        <dbReference type="ChEBI" id="CHEBI:64428"/>
        <dbReference type="EC" id="1.14.11.33"/>
    </reaction>
</comment>
<dbReference type="GO" id="GO:0035513">
    <property type="term" value="P:oxidative RNA demethylation"/>
    <property type="evidence" value="ECO:0007669"/>
    <property type="project" value="TreeGrafter"/>
</dbReference>
<feature type="non-terminal residue" evidence="36">
    <location>
        <position position="371"/>
    </location>
</feature>
<evidence type="ECO:0000256" key="6">
    <source>
        <dbReference type="ARBA" id="ARBA00022845"/>
    </source>
</evidence>
<dbReference type="PANTHER" id="PTHR16557:SF2">
    <property type="entry name" value="NUCLEIC ACID DIOXYGENASE ALKBH1"/>
    <property type="match status" value="1"/>
</dbReference>
<evidence type="ECO:0000256" key="27">
    <source>
        <dbReference type="ARBA" id="ARBA00076973"/>
    </source>
</evidence>
<dbReference type="InterPro" id="IPR027450">
    <property type="entry name" value="AlkB-like"/>
</dbReference>
<evidence type="ECO:0000256" key="29">
    <source>
        <dbReference type="ARBA" id="ARBA00079723"/>
    </source>
</evidence>
<evidence type="ECO:0000256" key="19">
    <source>
        <dbReference type="ARBA" id="ARBA00052138"/>
    </source>
</evidence>
<evidence type="ECO:0000256" key="8">
    <source>
        <dbReference type="ARBA" id="ARBA00023002"/>
    </source>
</evidence>
<evidence type="ECO:0000256" key="14">
    <source>
        <dbReference type="ARBA" id="ARBA00023242"/>
    </source>
</evidence>
<dbReference type="InterPro" id="IPR037151">
    <property type="entry name" value="AlkB-like_sf"/>
</dbReference>
<evidence type="ECO:0000256" key="34">
    <source>
        <dbReference type="SAM" id="MobiDB-lite"/>
    </source>
</evidence>
<feature type="region of interest" description="Disordered" evidence="34">
    <location>
        <begin position="346"/>
        <end position="371"/>
    </location>
</feature>
<proteinExistence type="predicted"/>
<comment type="catalytic activity">
    <reaction evidence="18">
        <text>5-methylcytidine(34) in mitochondrial tRNA(Met) + 2 2-oxoglutarate + 2 O2 = 5-formylcytidine(34) in mitochondrial tRNA(Met) + 2 succinate + 2 CO2 + H2O</text>
        <dbReference type="Rhea" id="RHEA:54144"/>
        <dbReference type="Rhea" id="RHEA-COMP:13808"/>
        <dbReference type="Rhea" id="RHEA-COMP:13809"/>
        <dbReference type="ChEBI" id="CHEBI:15377"/>
        <dbReference type="ChEBI" id="CHEBI:15379"/>
        <dbReference type="ChEBI" id="CHEBI:16526"/>
        <dbReference type="ChEBI" id="CHEBI:16810"/>
        <dbReference type="ChEBI" id="CHEBI:30031"/>
        <dbReference type="ChEBI" id="CHEBI:74483"/>
        <dbReference type="ChEBI" id="CHEBI:138075"/>
    </reaction>
</comment>
<dbReference type="GO" id="GO:1990983">
    <property type="term" value="P:regulation of translational initiation by tRNA modification"/>
    <property type="evidence" value="ECO:0007669"/>
    <property type="project" value="UniProtKB-ARBA"/>
</dbReference>
<dbReference type="GO" id="GO:0140078">
    <property type="term" value="F:class I DNA-(apurinic or apyrimidinic site) endonuclease activity"/>
    <property type="evidence" value="ECO:0007669"/>
    <property type="project" value="UniProtKB-EC"/>
</dbReference>
<evidence type="ECO:0000256" key="23">
    <source>
        <dbReference type="ARBA" id="ARBA00066586"/>
    </source>
</evidence>
<evidence type="ECO:0000256" key="18">
    <source>
        <dbReference type="ARBA" id="ARBA00050564"/>
    </source>
</evidence>
<evidence type="ECO:0000256" key="25">
    <source>
        <dbReference type="ARBA" id="ARBA00071276"/>
    </source>
</evidence>
<keyword evidence="14" id="KW-0539">Nucleus</keyword>
<evidence type="ECO:0000256" key="13">
    <source>
        <dbReference type="ARBA" id="ARBA00023239"/>
    </source>
</evidence>
<name>A0A8X7WX22_POLSE</name>
<gene>
    <name evidence="36" type="primary">Alkbh1</name>
    <name evidence="36" type="ORF">GTO96_0012436</name>
</gene>
<accession>A0A8X7WX22</accession>
<evidence type="ECO:0000256" key="30">
    <source>
        <dbReference type="ARBA" id="ARBA00080338"/>
    </source>
</evidence>
<evidence type="ECO:0000256" key="15">
    <source>
        <dbReference type="ARBA" id="ARBA00023268"/>
    </source>
</evidence>
<evidence type="ECO:0000256" key="9">
    <source>
        <dbReference type="ARBA" id="ARBA00023004"/>
    </source>
</evidence>
<keyword evidence="13" id="KW-0456">Lyase</keyword>
<feature type="binding site" evidence="33">
    <location>
        <position position="216"/>
    </location>
    <ligand>
        <name>Fe cation</name>
        <dbReference type="ChEBI" id="CHEBI:24875"/>
        <note>catalytic</note>
    </ligand>
</feature>
<comment type="catalytic activity">
    <reaction evidence="20">
        <text>an N(3)-methylcytidine in mRNA + 2-oxoglutarate + O2 = a cytidine in mRNA + formaldehyde + succinate + CO2</text>
        <dbReference type="Rhea" id="RHEA:60920"/>
        <dbReference type="Rhea" id="RHEA-COMP:15145"/>
        <dbReference type="Rhea" id="RHEA-COMP:15713"/>
        <dbReference type="ChEBI" id="CHEBI:15379"/>
        <dbReference type="ChEBI" id="CHEBI:16526"/>
        <dbReference type="ChEBI" id="CHEBI:16810"/>
        <dbReference type="ChEBI" id="CHEBI:16842"/>
        <dbReference type="ChEBI" id="CHEBI:30031"/>
        <dbReference type="ChEBI" id="CHEBI:74894"/>
        <dbReference type="ChEBI" id="CHEBI:82748"/>
    </reaction>
    <physiologicalReaction direction="left-to-right" evidence="20">
        <dbReference type="Rhea" id="RHEA:60921"/>
    </physiologicalReaction>
</comment>
<comment type="cofactor">
    <cofactor evidence="33">
        <name>Fe(2+)</name>
        <dbReference type="ChEBI" id="CHEBI:29033"/>
    </cofactor>
    <text evidence="33">Binds 1 Fe(2+) ion per subunit.</text>
</comment>
<evidence type="ECO:0000256" key="7">
    <source>
        <dbReference type="ARBA" id="ARBA00022964"/>
    </source>
</evidence>
<keyword evidence="5" id="KW-0692">RNA repair</keyword>
<evidence type="ECO:0000256" key="20">
    <source>
        <dbReference type="ARBA" id="ARBA00052237"/>
    </source>
</evidence>
<evidence type="ECO:0000313" key="37">
    <source>
        <dbReference type="Proteomes" id="UP000886611"/>
    </source>
</evidence>
<dbReference type="GO" id="GO:0035515">
    <property type="term" value="F:oxidative RNA demethylase activity"/>
    <property type="evidence" value="ECO:0007669"/>
    <property type="project" value="TreeGrafter"/>
</dbReference>
<dbReference type="OrthoDB" id="6614653at2759"/>
<dbReference type="GO" id="GO:0005634">
    <property type="term" value="C:nucleus"/>
    <property type="evidence" value="ECO:0007669"/>
    <property type="project" value="UniProtKB-SubCell"/>
</dbReference>
<evidence type="ECO:0000256" key="1">
    <source>
        <dbReference type="ARBA" id="ARBA00004123"/>
    </source>
</evidence>
<evidence type="ECO:0000256" key="21">
    <source>
        <dbReference type="ARBA" id="ARBA00052866"/>
    </source>
</evidence>
<comment type="catalytic activity">
    <reaction evidence="21">
        <text>an N(6)-methyl-2'-deoxyadenosine in DNA + 2-oxoglutarate + O2 = a 2'-deoxyadenosine in DNA + formaldehyde + succinate + CO2</text>
        <dbReference type="Rhea" id="RHEA:49524"/>
        <dbReference type="Rhea" id="RHEA-COMP:12418"/>
        <dbReference type="Rhea" id="RHEA-COMP:12419"/>
        <dbReference type="ChEBI" id="CHEBI:15379"/>
        <dbReference type="ChEBI" id="CHEBI:16526"/>
        <dbReference type="ChEBI" id="CHEBI:16810"/>
        <dbReference type="ChEBI" id="CHEBI:16842"/>
        <dbReference type="ChEBI" id="CHEBI:30031"/>
        <dbReference type="ChEBI" id="CHEBI:90615"/>
        <dbReference type="ChEBI" id="CHEBI:90616"/>
        <dbReference type="EC" id="1.14.11.51"/>
    </reaction>
</comment>
<organism evidence="36 37">
    <name type="scientific">Polypterus senegalus</name>
    <name type="common">Senegal bichir</name>
    <dbReference type="NCBI Taxonomy" id="55291"/>
    <lineage>
        <taxon>Eukaryota</taxon>
        <taxon>Metazoa</taxon>
        <taxon>Chordata</taxon>
        <taxon>Craniata</taxon>
        <taxon>Vertebrata</taxon>
        <taxon>Euteleostomi</taxon>
        <taxon>Actinopterygii</taxon>
        <taxon>Polypteriformes</taxon>
        <taxon>Polypteridae</taxon>
        <taxon>Polypterus</taxon>
    </lineage>
</organism>
<comment type="caution">
    <text evidence="36">The sequence shown here is derived from an EMBL/GenBank/DDBJ whole genome shotgun (WGS) entry which is preliminary data.</text>
</comment>
<dbReference type="InterPro" id="IPR004574">
    <property type="entry name" value="Alkb"/>
</dbReference>
<dbReference type="PANTHER" id="PTHR16557">
    <property type="entry name" value="ALKYLATED DNA REPAIR PROTEIN ALKB-RELATED"/>
    <property type="match status" value="1"/>
</dbReference>
<comment type="subunit">
    <text evidence="22">Monomer. Interacts with DNAJB6.</text>
</comment>
<evidence type="ECO:0000256" key="2">
    <source>
        <dbReference type="ARBA" id="ARBA00012720"/>
    </source>
</evidence>
<keyword evidence="8" id="KW-0560">Oxidoreductase</keyword>
<dbReference type="GO" id="GO:0035516">
    <property type="term" value="F:broad specificity oxidative DNA demethylase activity"/>
    <property type="evidence" value="ECO:0007669"/>
    <property type="project" value="UniProtKB-EC"/>
</dbReference>
<dbReference type="FunFam" id="2.60.120.590:FF:000006">
    <property type="entry name" value="AlkB homolog 1, histone H2A dioxygenase"/>
    <property type="match status" value="1"/>
</dbReference>
<evidence type="ECO:0000256" key="11">
    <source>
        <dbReference type="ARBA" id="ARBA00023163"/>
    </source>
</evidence>
<keyword evidence="37" id="KW-1185">Reference proteome</keyword>
<dbReference type="Proteomes" id="UP000886611">
    <property type="component" value="Unassembled WGS sequence"/>
</dbReference>
<evidence type="ECO:0000256" key="16">
    <source>
        <dbReference type="ARBA" id="ARBA00047457"/>
    </source>
</evidence>
<evidence type="ECO:0000259" key="35">
    <source>
        <dbReference type="PROSITE" id="PS51471"/>
    </source>
</evidence>
<keyword evidence="6" id="KW-0810">Translation regulation</keyword>
<dbReference type="GO" id="GO:0141137">
    <property type="term" value="P:positive regulation of gene expression, epigenetic"/>
    <property type="evidence" value="ECO:0007669"/>
    <property type="project" value="UniProtKB-ARBA"/>
</dbReference>
<dbReference type="RefSeq" id="XP_039598135.1">
    <property type="nucleotide sequence ID" value="XM_039742201.1"/>
</dbReference>
<evidence type="ECO:0000256" key="26">
    <source>
        <dbReference type="ARBA" id="ARBA00076476"/>
    </source>
</evidence>
<evidence type="ECO:0000256" key="3">
    <source>
        <dbReference type="ARBA" id="ARBA00022723"/>
    </source>
</evidence>
<evidence type="ECO:0000256" key="4">
    <source>
        <dbReference type="ARBA" id="ARBA00022763"/>
    </source>
</evidence>
<keyword evidence="11" id="KW-0804">Transcription</keyword>
<feature type="domain" description="Fe2OG dioxygenase" evidence="35">
    <location>
        <begin position="196"/>
        <end position="330"/>
    </location>
</feature>
<dbReference type="GO" id="GO:0141131">
    <property type="term" value="F:DNA N6-methyladenine demethylase activity"/>
    <property type="evidence" value="ECO:0007669"/>
    <property type="project" value="UniProtKB-EC"/>
</dbReference>
<evidence type="ECO:0000256" key="24">
    <source>
        <dbReference type="ARBA" id="ARBA00066725"/>
    </source>
</evidence>
<dbReference type="GeneID" id="120519100"/>
<evidence type="ECO:0000256" key="32">
    <source>
        <dbReference type="ARBA" id="ARBA00081604"/>
    </source>
</evidence>
<comment type="catalytic activity">
    <reaction evidence="19">
        <text>N(1)-methyladenosine(58) in tRNA + 2-oxoglutarate + O2 = adenosine(58) in tRNA + formaldehyde + succinate + CO2</text>
        <dbReference type="Rhea" id="RHEA:79019"/>
        <dbReference type="Rhea" id="RHEA-COMP:10365"/>
        <dbReference type="Rhea" id="RHEA-COMP:10366"/>
        <dbReference type="ChEBI" id="CHEBI:15379"/>
        <dbReference type="ChEBI" id="CHEBI:16526"/>
        <dbReference type="ChEBI" id="CHEBI:16810"/>
        <dbReference type="ChEBI" id="CHEBI:16842"/>
        <dbReference type="ChEBI" id="CHEBI:30031"/>
        <dbReference type="ChEBI" id="CHEBI:74411"/>
        <dbReference type="ChEBI" id="CHEBI:74491"/>
    </reaction>
</comment>
<dbReference type="Gene3D" id="2.60.120.590">
    <property type="entry name" value="Alpha-ketoglutarate-dependent dioxygenase AlkB-like"/>
    <property type="match status" value="1"/>
</dbReference>
<keyword evidence="10" id="KW-0805">Transcription regulation</keyword>
<comment type="subcellular location">
    <subcellularLocation>
        <location evidence="1">Nucleus</location>
    </subcellularLocation>
</comment>
<dbReference type="GO" id="GO:0008198">
    <property type="term" value="F:ferrous iron binding"/>
    <property type="evidence" value="ECO:0007669"/>
    <property type="project" value="TreeGrafter"/>
</dbReference>
<comment type="catalytic activity">
    <reaction evidence="16">
        <text>an N(1)-methyladenosine in tRNA + 2-oxoglutarate + O2 = an adenosine in tRNA + formaldehyde + succinate + CO2</text>
        <dbReference type="Rhea" id="RHEA:54576"/>
        <dbReference type="Rhea" id="RHEA-COMP:10242"/>
        <dbReference type="Rhea" id="RHEA-COMP:12312"/>
        <dbReference type="ChEBI" id="CHEBI:15379"/>
        <dbReference type="ChEBI" id="CHEBI:16526"/>
        <dbReference type="ChEBI" id="CHEBI:16810"/>
        <dbReference type="ChEBI" id="CHEBI:16842"/>
        <dbReference type="ChEBI" id="CHEBI:30031"/>
        <dbReference type="ChEBI" id="CHEBI:74411"/>
        <dbReference type="ChEBI" id="CHEBI:74491"/>
    </reaction>
</comment>
<sequence length="371" mass="42357">MAASVLEQGEDAFRKLFRFYKRRNPPPDFSNVLDFSKPETHFGKVFTTDLSTSAVSDNAAHKCGLHPVRKWKAFSLDGYPGFIFITNPFLPGSQRYWVKQCLKTYTQKPNICNLDMHMPQAETENLWEKSLPGMRLKDSVKRAPKTLLEKLRWVTLGYHYNWDTKTYSADRYTPFPNDLHALSEKVAAVCGFQNFSAEAGILNYYHFDSSLGIHVDESELDHSQPLLSFSFGHSAIFLLGGLSREDPVTPMFMHSGDIIIMSGLSRLVYHAVPQIVMCTNSHPVPQSLAEEFRNENTEDSIVQTVSKDDWKICEEYMRTSRINMTVRQVLKIGTVFPSEASNKRTVKGQSDAYYDDHEENGTSEIKRKKDV</sequence>
<keyword evidence="9 33" id="KW-0408">Iron</keyword>
<reference evidence="36 37" key="1">
    <citation type="journal article" date="2021" name="Cell">
        <title>Tracing the genetic footprints of vertebrate landing in non-teleost ray-finned fishes.</title>
        <authorList>
            <person name="Bi X."/>
            <person name="Wang K."/>
            <person name="Yang L."/>
            <person name="Pan H."/>
            <person name="Jiang H."/>
            <person name="Wei Q."/>
            <person name="Fang M."/>
            <person name="Yu H."/>
            <person name="Zhu C."/>
            <person name="Cai Y."/>
            <person name="He Y."/>
            <person name="Gan X."/>
            <person name="Zeng H."/>
            <person name="Yu D."/>
            <person name="Zhu Y."/>
            <person name="Jiang H."/>
            <person name="Qiu Q."/>
            <person name="Yang H."/>
            <person name="Zhang Y.E."/>
            <person name="Wang W."/>
            <person name="Zhu M."/>
            <person name="He S."/>
            <person name="Zhang G."/>
        </authorList>
    </citation>
    <scope>NUCLEOTIDE SEQUENCE [LARGE SCALE GENOMIC DNA]</scope>
    <source>
        <strain evidence="36">Bchr_013</strain>
    </source>
</reference>
<dbReference type="EC" id="4.2.99.18" evidence="2"/>
<keyword evidence="7 36" id="KW-0223">Dioxygenase</keyword>
<keyword evidence="4" id="KW-0227">DNA damage</keyword>
<dbReference type="GO" id="GO:0006281">
    <property type="term" value="P:DNA repair"/>
    <property type="evidence" value="ECO:0007669"/>
    <property type="project" value="UniProtKB-KW"/>
</dbReference>
<dbReference type="GO" id="GO:0042245">
    <property type="term" value="P:RNA repair"/>
    <property type="evidence" value="ECO:0007669"/>
    <property type="project" value="UniProtKB-KW"/>
</dbReference>
<evidence type="ECO:0000256" key="28">
    <source>
        <dbReference type="ARBA" id="ARBA00077991"/>
    </source>
</evidence>
<evidence type="ECO:0000256" key="22">
    <source>
        <dbReference type="ARBA" id="ARBA00063554"/>
    </source>
</evidence>
<feature type="binding site" evidence="33">
    <location>
        <position position="214"/>
    </location>
    <ligand>
        <name>Fe cation</name>
        <dbReference type="ChEBI" id="CHEBI:24875"/>
        <note>catalytic</note>
    </ligand>
</feature>
<dbReference type="EMBL" id="JAATIS010008546">
    <property type="protein sequence ID" value="KAG2457640.1"/>
    <property type="molecule type" value="Genomic_DNA"/>
</dbReference>
<dbReference type="Pfam" id="PF13532">
    <property type="entry name" value="2OG-FeII_Oxy_2"/>
    <property type="match status" value="1"/>
</dbReference>
<dbReference type="EC" id="1.14.11.33" evidence="24"/>
<evidence type="ECO:0000256" key="33">
    <source>
        <dbReference type="PIRSR" id="PIRSR604574-2"/>
    </source>
</evidence>
<dbReference type="InterPro" id="IPR005123">
    <property type="entry name" value="Oxoglu/Fe-dep_dioxygenase_dom"/>
</dbReference>
<keyword evidence="15" id="KW-0511">Multifunctional enzyme</keyword>
<evidence type="ECO:0000256" key="12">
    <source>
        <dbReference type="ARBA" id="ARBA00023204"/>
    </source>
</evidence>
<keyword evidence="3 33" id="KW-0479">Metal-binding</keyword>
<evidence type="ECO:0000256" key="10">
    <source>
        <dbReference type="ARBA" id="ARBA00023015"/>
    </source>
</evidence>
<dbReference type="AlphaFoldDB" id="A0A8X7WX22"/>
<dbReference type="GO" id="GO:0005737">
    <property type="term" value="C:cytoplasm"/>
    <property type="evidence" value="ECO:0007669"/>
    <property type="project" value="TreeGrafter"/>
</dbReference>
<feature type="non-terminal residue" evidence="36">
    <location>
        <position position="1"/>
    </location>
</feature>
<evidence type="ECO:0000256" key="5">
    <source>
        <dbReference type="ARBA" id="ARBA00022800"/>
    </source>
</evidence>
<dbReference type="SUPFAM" id="SSF51197">
    <property type="entry name" value="Clavaminate synthase-like"/>
    <property type="match status" value="1"/>
</dbReference>
<keyword evidence="12" id="KW-0234">DNA repair</keyword>
<dbReference type="EC" id="1.14.11.51" evidence="23"/>
<evidence type="ECO:0000256" key="31">
    <source>
        <dbReference type="ARBA" id="ARBA00080514"/>
    </source>
</evidence>
<feature type="binding site" evidence="33">
    <location>
        <position position="270"/>
    </location>
    <ligand>
        <name>Fe cation</name>
        <dbReference type="ChEBI" id="CHEBI:24875"/>
        <note>catalytic</note>
    </ligand>
</feature>
<evidence type="ECO:0000256" key="17">
    <source>
        <dbReference type="ARBA" id="ARBA00050106"/>
    </source>
</evidence>
<protein>
    <recommendedName>
        <fullName evidence="25">Nucleic acid dioxygenase ALKBH1</fullName>
        <ecNumber evidence="24">1.14.11.33</ecNumber>
        <ecNumber evidence="23">1.14.11.51</ecNumber>
        <ecNumber evidence="2">4.2.99.18</ecNumber>
    </recommendedName>
    <alternativeName>
        <fullName evidence="28">Alkylated DNA repair protein alkB homolog 1</fullName>
    </alternativeName>
    <alternativeName>
        <fullName evidence="30">Alpha-ketoglutarate-dependent dioxygenase ABH1</fullName>
    </alternativeName>
    <alternativeName>
        <fullName evidence="26">DNA 6mA demethylase</fullName>
    </alternativeName>
    <alternativeName>
        <fullName evidence="27">DNA N6-methyl adenine demethylase ALKBH1</fullName>
    </alternativeName>
    <alternativeName>
        <fullName evidence="32">DNA lyase ABH1</fullName>
    </alternativeName>
    <alternativeName>
        <fullName evidence="29">DNA oxidative demethylase ALKBH1</fullName>
    </alternativeName>
    <alternativeName>
        <fullName evidence="31">mRNA N(3)-methylcytidine demethylase</fullName>
    </alternativeName>
</protein>